<dbReference type="InterPro" id="IPR018445">
    <property type="entry name" value="Put_Phosphate_transp_reg"/>
</dbReference>
<evidence type="ECO:0000256" key="1">
    <source>
        <dbReference type="ARBA" id="ARBA00008591"/>
    </source>
</evidence>
<dbReference type="AlphaFoldDB" id="A0A399EWX8"/>
<name>A0A399EWX8_9DEIN</name>
<keyword evidence="3" id="KW-1185">Reference proteome</keyword>
<protein>
    <recommendedName>
        <fullName evidence="4">Pit accessory protein</fullName>
    </recommendedName>
</protein>
<comment type="similarity">
    <text evidence="1">Belongs to the UPF0111 family.</text>
</comment>
<dbReference type="PANTHER" id="PTHR37298:SF1">
    <property type="entry name" value="UPF0111 PROTEIN YKAA"/>
    <property type="match status" value="1"/>
</dbReference>
<organism evidence="2 3">
    <name type="scientific">Calidithermus terrae</name>
    <dbReference type="NCBI Taxonomy" id="1408545"/>
    <lineage>
        <taxon>Bacteria</taxon>
        <taxon>Thermotogati</taxon>
        <taxon>Deinococcota</taxon>
        <taxon>Deinococci</taxon>
        <taxon>Thermales</taxon>
        <taxon>Thermaceae</taxon>
        <taxon>Calidithermus</taxon>
    </lineage>
</organism>
<gene>
    <name evidence="2" type="ORF">Mterra_01079</name>
</gene>
<evidence type="ECO:0000313" key="3">
    <source>
        <dbReference type="Proteomes" id="UP000265715"/>
    </source>
</evidence>
<dbReference type="InterPro" id="IPR052912">
    <property type="entry name" value="UPF0111_domain"/>
</dbReference>
<dbReference type="EMBL" id="QXDL01000030">
    <property type="protein sequence ID" value="RIH87946.1"/>
    <property type="molecule type" value="Genomic_DNA"/>
</dbReference>
<evidence type="ECO:0000313" key="2">
    <source>
        <dbReference type="EMBL" id="RIH87946.1"/>
    </source>
</evidence>
<reference evidence="2 3" key="1">
    <citation type="submission" date="2018-08" db="EMBL/GenBank/DDBJ databases">
        <title>Meiothermus terrae DSM 26712 genome sequencing project.</title>
        <authorList>
            <person name="Da Costa M.S."/>
            <person name="Albuquerque L."/>
            <person name="Raposo P."/>
            <person name="Froufe H.J.C."/>
            <person name="Barroso C.S."/>
            <person name="Egas C."/>
        </authorList>
    </citation>
    <scope>NUCLEOTIDE SEQUENCE [LARGE SCALE GENOMIC DNA]</scope>
    <source>
        <strain evidence="2 3">DSM 26712</strain>
    </source>
</reference>
<dbReference type="OrthoDB" id="9797568at2"/>
<comment type="caution">
    <text evidence="2">The sequence shown here is derived from an EMBL/GenBank/DDBJ whole genome shotgun (WGS) entry which is preliminary data.</text>
</comment>
<dbReference type="InterPro" id="IPR038078">
    <property type="entry name" value="PhoU-like_sf"/>
</dbReference>
<proteinExistence type="inferred from homology"/>
<dbReference type="RefSeq" id="WP_119314251.1">
    <property type="nucleotide sequence ID" value="NZ_QXDL01000030.1"/>
</dbReference>
<accession>A0A399EWX8</accession>
<evidence type="ECO:0008006" key="4">
    <source>
        <dbReference type="Google" id="ProtNLM"/>
    </source>
</evidence>
<dbReference type="Proteomes" id="UP000265715">
    <property type="component" value="Unassembled WGS sequence"/>
</dbReference>
<dbReference type="Gene3D" id="1.20.58.220">
    <property type="entry name" value="Phosphate transport system protein phou homolog 2, domain 2"/>
    <property type="match status" value="1"/>
</dbReference>
<sequence length="211" mass="24153">MLARFLPKNERFFQYFRTAAQTGDQIALAFVDLVENFTDVERKVRAIREIEHQGDAVAQQISEALTQTFVTPIDREDIVLLSGRLDDFIDTIEEAARRMWLYRVERPTEHARAMARLIAQQARALAEAVPLLEDMRSAPIMLQKIVAVKRLEDEADALMDRASIELYDGVGDVREMIKAMRWGELYQYLEDATDRAQDVAKALEGITLKHG</sequence>
<dbReference type="PANTHER" id="PTHR37298">
    <property type="entry name" value="UPF0111 PROTEIN YKAA"/>
    <property type="match status" value="1"/>
</dbReference>
<dbReference type="Pfam" id="PF01865">
    <property type="entry name" value="PhoU_div"/>
    <property type="match status" value="1"/>
</dbReference>